<evidence type="ECO:0000256" key="11">
    <source>
        <dbReference type="SAM" id="MobiDB-lite"/>
    </source>
</evidence>
<evidence type="ECO:0000256" key="9">
    <source>
        <dbReference type="ARBA" id="ARBA00023136"/>
    </source>
</evidence>
<evidence type="ECO:0000256" key="7">
    <source>
        <dbReference type="ARBA" id="ARBA00022989"/>
    </source>
</evidence>
<dbReference type="AlphaFoldDB" id="A0A0L0T272"/>
<dbReference type="eggNOG" id="KOG2288">
    <property type="taxonomic scope" value="Eukaryota"/>
</dbReference>
<evidence type="ECO:0000313" key="13">
    <source>
        <dbReference type="EMBL" id="KNE68841.1"/>
    </source>
</evidence>
<evidence type="ECO:0000313" key="14">
    <source>
        <dbReference type="Proteomes" id="UP000054350"/>
    </source>
</evidence>
<dbReference type="EMBL" id="GG745358">
    <property type="protein sequence ID" value="KNE68841.1"/>
    <property type="molecule type" value="Genomic_DNA"/>
</dbReference>
<name>A0A0L0T272_ALLM3</name>
<organism evidence="13 14">
    <name type="scientific">Allomyces macrogynus (strain ATCC 38327)</name>
    <name type="common">Allomyces javanicus var. macrogynus</name>
    <dbReference type="NCBI Taxonomy" id="578462"/>
    <lineage>
        <taxon>Eukaryota</taxon>
        <taxon>Fungi</taxon>
        <taxon>Fungi incertae sedis</taxon>
        <taxon>Blastocladiomycota</taxon>
        <taxon>Blastocladiomycetes</taxon>
        <taxon>Blastocladiales</taxon>
        <taxon>Blastocladiaceae</taxon>
        <taxon>Allomyces</taxon>
    </lineage>
</organism>
<evidence type="ECO:0000256" key="4">
    <source>
        <dbReference type="ARBA" id="ARBA00022679"/>
    </source>
</evidence>
<evidence type="ECO:0000256" key="10">
    <source>
        <dbReference type="SAM" id="Coils"/>
    </source>
</evidence>
<dbReference type="GO" id="GO:0000139">
    <property type="term" value="C:Golgi membrane"/>
    <property type="evidence" value="ECO:0007669"/>
    <property type="project" value="UniProtKB-SubCell"/>
</dbReference>
<dbReference type="InterPro" id="IPR002659">
    <property type="entry name" value="Glyco_trans_31"/>
</dbReference>
<comment type="similarity">
    <text evidence="2">Belongs to the glycosyltransferase 31 family.</text>
</comment>
<evidence type="ECO:0000256" key="5">
    <source>
        <dbReference type="ARBA" id="ARBA00022692"/>
    </source>
</evidence>
<evidence type="ECO:0008006" key="15">
    <source>
        <dbReference type="Google" id="ProtNLM"/>
    </source>
</evidence>
<dbReference type="Pfam" id="PF01762">
    <property type="entry name" value="Galactosyl_T"/>
    <property type="match status" value="1"/>
</dbReference>
<dbReference type="VEuPathDB" id="FungiDB:AMAG_13480"/>
<evidence type="ECO:0000256" key="8">
    <source>
        <dbReference type="ARBA" id="ARBA00023034"/>
    </source>
</evidence>
<keyword evidence="7 12" id="KW-1133">Transmembrane helix</keyword>
<evidence type="ECO:0000256" key="2">
    <source>
        <dbReference type="ARBA" id="ARBA00008661"/>
    </source>
</evidence>
<keyword evidence="6" id="KW-0735">Signal-anchor</keyword>
<feature type="coiled-coil region" evidence="10">
    <location>
        <begin position="428"/>
        <end position="455"/>
    </location>
</feature>
<keyword evidence="4" id="KW-0808">Transferase</keyword>
<proteinExistence type="inferred from homology"/>
<feature type="region of interest" description="Disordered" evidence="11">
    <location>
        <begin position="74"/>
        <end position="143"/>
    </location>
</feature>
<reference evidence="14" key="2">
    <citation type="submission" date="2009-11" db="EMBL/GenBank/DDBJ databases">
        <title>The Genome Sequence of Allomyces macrogynus strain ATCC 38327.</title>
        <authorList>
            <consortium name="The Broad Institute Genome Sequencing Platform"/>
            <person name="Russ C."/>
            <person name="Cuomo C."/>
            <person name="Shea T."/>
            <person name="Young S.K."/>
            <person name="Zeng Q."/>
            <person name="Koehrsen M."/>
            <person name="Haas B."/>
            <person name="Borodovsky M."/>
            <person name="Guigo R."/>
            <person name="Alvarado L."/>
            <person name="Berlin A."/>
            <person name="Borenstein D."/>
            <person name="Chen Z."/>
            <person name="Engels R."/>
            <person name="Freedman E."/>
            <person name="Gellesch M."/>
            <person name="Goldberg J."/>
            <person name="Griggs A."/>
            <person name="Gujja S."/>
            <person name="Heiman D."/>
            <person name="Hepburn T."/>
            <person name="Howarth C."/>
            <person name="Jen D."/>
            <person name="Larson L."/>
            <person name="Lewis B."/>
            <person name="Mehta T."/>
            <person name="Park D."/>
            <person name="Pearson M."/>
            <person name="Roberts A."/>
            <person name="Saif S."/>
            <person name="Shenoy N."/>
            <person name="Sisk P."/>
            <person name="Stolte C."/>
            <person name="Sykes S."/>
            <person name="Walk T."/>
            <person name="White J."/>
            <person name="Yandava C."/>
            <person name="Burger G."/>
            <person name="Gray M.W."/>
            <person name="Holland P.W.H."/>
            <person name="King N."/>
            <person name="Lang F.B.F."/>
            <person name="Roger A.J."/>
            <person name="Ruiz-Trillo I."/>
            <person name="Lander E."/>
            <person name="Nusbaum C."/>
        </authorList>
    </citation>
    <scope>NUCLEOTIDE SEQUENCE [LARGE SCALE GENOMIC DNA]</scope>
    <source>
        <strain evidence="14">ATCC 38327</strain>
    </source>
</reference>
<sequence length="511" mass="55652">MKLPTTRHAHQGEGRWGPSRTVFWLVMAMAVIILVSLHGKPGPSQRSTTVGHHDAAADVLPDFNTLAKVPPKVPVRVTRPASKDAAPADDTAASSPVDDAKSTNGKDAAADGPSENGKDYPEDENDDTASASPVPRYPPPALQRGPLFANLPYDPLVTLLVAIPTSADASEARYRSAVRATWGARLRSLRVPSLHAPAATAKLFFFIGTKGLTAPQQAALDKEAAEYGDLQFLRNVEESYEGLSRKMMAVHEWVHDNRVAYPTLRFVFKTDTDVWVQVNALLYMAETHAAEQTMLGFKYVRNVRMMKGKWANPEYSSPVYPQYMAGAGYLLSIDIASWIATNARSGWLKPLPNEDALLGIWLAGSPVKFIHSPKFKPLLDPRHPARITNLHPAVCQDDDILFHHLTPEGIRNLDQNYDECESPCAETCKQLAKERAEADAERARLVAEAEREKARKVAEARGVDIGKKVQDADAPPATPRQEPAVAVAAAADTAARGDHRAPAADAARAEP</sequence>
<dbReference type="OrthoDB" id="1158011at2759"/>
<keyword evidence="9 12" id="KW-0472">Membrane</keyword>
<keyword evidence="3" id="KW-0328">Glycosyltransferase</keyword>
<feature type="compositionally biased region" description="Basic and acidic residues" evidence="11">
    <location>
        <begin position="462"/>
        <end position="471"/>
    </location>
</feature>
<reference evidence="13 14" key="1">
    <citation type="submission" date="2009-11" db="EMBL/GenBank/DDBJ databases">
        <title>Annotation of Allomyces macrogynus ATCC 38327.</title>
        <authorList>
            <consortium name="The Broad Institute Genome Sequencing Platform"/>
            <person name="Russ C."/>
            <person name="Cuomo C."/>
            <person name="Burger G."/>
            <person name="Gray M.W."/>
            <person name="Holland P.W.H."/>
            <person name="King N."/>
            <person name="Lang F.B.F."/>
            <person name="Roger A.J."/>
            <person name="Ruiz-Trillo I."/>
            <person name="Young S.K."/>
            <person name="Zeng Q."/>
            <person name="Gargeya S."/>
            <person name="Fitzgerald M."/>
            <person name="Haas B."/>
            <person name="Abouelleil A."/>
            <person name="Alvarado L."/>
            <person name="Arachchi H.M."/>
            <person name="Berlin A."/>
            <person name="Chapman S.B."/>
            <person name="Gearin G."/>
            <person name="Goldberg J."/>
            <person name="Griggs A."/>
            <person name="Gujja S."/>
            <person name="Hansen M."/>
            <person name="Heiman D."/>
            <person name="Howarth C."/>
            <person name="Larimer J."/>
            <person name="Lui A."/>
            <person name="MacDonald P.J.P."/>
            <person name="McCowen C."/>
            <person name="Montmayeur A."/>
            <person name="Murphy C."/>
            <person name="Neiman D."/>
            <person name="Pearson M."/>
            <person name="Priest M."/>
            <person name="Roberts A."/>
            <person name="Saif S."/>
            <person name="Shea T."/>
            <person name="Sisk P."/>
            <person name="Stolte C."/>
            <person name="Sykes S."/>
            <person name="Wortman J."/>
            <person name="Nusbaum C."/>
            <person name="Birren B."/>
        </authorList>
    </citation>
    <scope>NUCLEOTIDE SEQUENCE [LARGE SCALE GENOMIC DNA]</scope>
    <source>
        <strain evidence="13 14">ATCC 38327</strain>
    </source>
</reference>
<feature type="compositionally biased region" description="Basic and acidic residues" evidence="11">
    <location>
        <begin position="495"/>
        <end position="511"/>
    </location>
</feature>
<keyword evidence="10" id="KW-0175">Coiled coil</keyword>
<protein>
    <recommendedName>
        <fullName evidence="15">Hexosyltransferase</fullName>
    </recommendedName>
</protein>
<feature type="transmembrane region" description="Helical" evidence="12">
    <location>
        <begin position="21"/>
        <end position="39"/>
    </location>
</feature>
<dbReference type="STRING" id="578462.A0A0L0T272"/>
<evidence type="ECO:0000256" key="1">
    <source>
        <dbReference type="ARBA" id="ARBA00004323"/>
    </source>
</evidence>
<keyword evidence="5 12" id="KW-0812">Transmembrane</keyword>
<feature type="compositionally biased region" description="Low complexity" evidence="11">
    <location>
        <begin position="484"/>
        <end position="494"/>
    </location>
</feature>
<dbReference type="PANTHER" id="PTHR11214">
    <property type="entry name" value="BETA-1,3-N-ACETYLGLUCOSAMINYLTRANSFERASE"/>
    <property type="match status" value="1"/>
</dbReference>
<feature type="region of interest" description="Disordered" evidence="11">
    <location>
        <begin position="462"/>
        <end position="511"/>
    </location>
</feature>
<keyword evidence="14" id="KW-1185">Reference proteome</keyword>
<keyword evidence="8" id="KW-0333">Golgi apparatus</keyword>
<comment type="subcellular location">
    <subcellularLocation>
        <location evidence="1">Golgi apparatus membrane</location>
        <topology evidence="1">Single-pass type II membrane protein</topology>
    </subcellularLocation>
</comment>
<evidence type="ECO:0000256" key="6">
    <source>
        <dbReference type="ARBA" id="ARBA00022968"/>
    </source>
</evidence>
<dbReference type="PANTHER" id="PTHR11214:SF3">
    <property type="entry name" value="BETA-1,3-GALACTOSYLTRANSFERASE 6"/>
    <property type="match status" value="1"/>
</dbReference>
<evidence type="ECO:0000256" key="12">
    <source>
        <dbReference type="SAM" id="Phobius"/>
    </source>
</evidence>
<evidence type="ECO:0000256" key="3">
    <source>
        <dbReference type="ARBA" id="ARBA00022676"/>
    </source>
</evidence>
<dbReference type="GO" id="GO:0016758">
    <property type="term" value="F:hexosyltransferase activity"/>
    <property type="evidence" value="ECO:0007669"/>
    <property type="project" value="InterPro"/>
</dbReference>
<accession>A0A0L0T272</accession>
<dbReference type="Gene3D" id="3.90.550.50">
    <property type="match status" value="1"/>
</dbReference>
<dbReference type="Proteomes" id="UP000054350">
    <property type="component" value="Unassembled WGS sequence"/>
</dbReference>
<feature type="compositionally biased region" description="Low complexity" evidence="11">
    <location>
        <begin position="74"/>
        <end position="97"/>
    </location>
</feature>
<dbReference type="GO" id="GO:0006493">
    <property type="term" value="P:protein O-linked glycosylation"/>
    <property type="evidence" value="ECO:0007669"/>
    <property type="project" value="TreeGrafter"/>
</dbReference>
<gene>
    <name evidence="13" type="ORF">AMAG_13480</name>
</gene>